<proteinExistence type="predicted"/>
<sequence length="341" mass="37471">LRRPPPHLLPLLPSHGLPDRRLHRLPPHAAAHLHPDAPLGARVARVGLLLGEEGPAQHRHPGAEALHRRVPTAVRQERAHRPVPQHGLLLAPARQEAPPRHRLQELPRQHGGVAPDEVGADDPQEAVAAVGEPPREFDKLVVGHGGDAPVVDEHHGPGLPAVEPRQAGGVLLPEAGADGGGRGVGGDDAVGEAAERADGVDWREDGAHGVERLLLQLVERVEDHGVRAVRALHLVEQEVEQDVAAVRRPDEARVVPVAHVLAHPARRPRHRVQEPVRQLLFIFTYVEHHTTPQNARHACVRTTSFLVTVFNFNKTMHVVVSYGRIPLRGERPSSRKNRWWR</sequence>
<protein>
    <submittedName>
        <fullName evidence="1">Os02g0578000 protein</fullName>
    </submittedName>
</protein>
<dbReference type="EMBL" id="AP008208">
    <property type="protein sequence ID" value="BAF09138.2"/>
    <property type="molecule type" value="Genomic_DNA"/>
</dbReference>
<accession>Q0E050</accession>
<evidence type="ECO:0000313" key="2">
    <source>
        <dbReference type="Proteomes" id="UP000000763"/>
    </source>
</evidence>
<evidence type="ECO:0000313" key="1">
    <source>
        <dbReference type="EMBL" id="BAF09138.2"/>
    </source>
</evidence>
<gene>
    <name evidence="1" type="ordered locus">Os02g0578000</name>
</gene>
<name>Q0E050_ORYSJ</name>
<reference evidence="2" key="2">
    <citation type="journal article" date="2008" name="Nucleic Acids Res.">
        <title>The rice annotation project database (RAP-DB): 2008 update.</title>
        <authorList>
            <consortium name="The rice annotation project (RAP)"/>
        </authorList>
    </citation>
    <scope>GENOME REANNOTATION</scope>
    <source>
        <strain evidence="2">cv. Nipponbare</strain>
    </source>
</reference>
<dbReference type="AlphaFoldDB" id="Q0E050"/>
<reference evidence="1 2" key="1">
    <citation type="journal article" date="2005" name="Nature">
        <title>The map-based sequence of the rice genome.</title>
        <authorList>
            <consortium name="International rice genome sequencing project (IRGSP)"/>
            <person name="Matsumoto T."/>
            <person name="Wu J."/>
            <person name="Kanamori H."/>
            <person name="Katayose Y."/>
            <person name="Fujisawa M."/>
            <person name="Namiki N."/>
            <person name="Mizuno H."/>
            <person name="Yamamoto K."/>
            <person name="Antonio B.A."/>
            <person name="Baba T."/>
            <person name="Sakata K."/>
            <person name="Nagamura Y."/>
            <person name="Aoki H."/>
            <person name="Arikawa K."/>
            <person name="Arita K."/>
            <person name="Bito T."/>
            <person name="Chiden Y."/>
            <person name="Fujitsuka N."/>
            <person name="Fukunaka R."/>
            <person name="Hamada M."/>
            <person name="Harada C."/>
            <person name="Hayashi A."/>
            <person name="Hijishita S."/>
            <person name="Honda M."/>
            <person name="Hosokawa S."/>
            <person name="Ichikawa Y."/>
            <person name="Idonuma A."/>
            <person name="Iijima M."/>
            <person name="Ikeda M."/>
            <person name="Ikeno M."/>
            <person name="Ito K."/>
            <person name="Ito S."/>
            <person name="Ito T."/>
            <person name="Ito Y."/>
            <person name="Ito Y."/>
            <person name="Iwabuchi A."/>
            <person name="Kamiya K."/>
            <person name="Karasawa W."/>
            <person name="Kurita K."/>
            <person name="Katagiri S."/>
            <person name="Kikuta A."/>
            <person name="Kobayashi H."/>
            <person name="Kobayashi N."/>
            <person name="Machita K."/>
            <person name="Maehara T."/>
            <person name="Masukawa M."/>
            <person name="Mizubayashi T."/>
            <person name="Mukai Y."/>
            <person name="Nagasaki H."/>
            <person name="Nagata Y."/>
            <person name="Naito S."/>
            <person name="Nakashima M."/>
            <person name="Nakama Y."/>
            <person name="Nakamichi Y."/>
            <person name="Nakamura M."/>
            <person name="Meguro A."/>
            <person name="Negishi M."/>
            <person name="Ohta I."/>
            <person name="Ohta T."/>
            <person name="Okamoto M."/>
            <person name="Ono N."/>
            <person name="Saji S."/>
            <person name="Sakaguchi M."/>
            <person name="Sakai K."/>
            <person name="Shibata M."/>
            <person name="Shimokawa T."/>
            <person name="Song J."/>
            <person name="Takazaki Y."/>
            <person name="Terasawa K."/>
            <person name="Tsugane M."/>
            <person name="Tsuji K."/>
            <person name="Ueda S."/>
            <person name="Waki K."/>
            <person name="Yamagata H."/>
            <person name="Yamamoto M."/>
            <person name="Yamamoto S."/>
            <person name="Yamane H."/>
            <person name="Yoshiki S."/>
            <person name="Yoshihara R."/>
            <person name="Yukawa K."/>
            <person name="Zhong H."/>
            <person name="Yano M."/>
            <person name="Yuan Q."/>
            <person name="Ouyang S."/>
            <person name="Liu J."/>
            <person name="Jones K.M."/>
            <person name="Gansberger K."/>
            <person name="Moffat K."/>
            <person name="Hill J."/>
            <person name="Bera J."/>
            <person name="Fadrosh D."/>
            <person name="Jin S."/>
            <person name="Johri S."/>
            <person name="Kim M."/>
            <person name="Overton L."/>
            <person name="Reardon M."/>
            <person name="Tsitrin T."/>
            <person name="Vuong H."/>
            <person name="Weaver B."/>
            <person name="Ciecko A."/>
            <person name="Tallon L."/>
            <person name="Jackson J."/>
            <person name="Pai G."/>
            <person name="Aken S.V."/>
            <person name="Utterback T."/>
            <person name="Reidmuller S."/>
            <person name="Feldblyum T."/>
            <person name="Hsiao J."/>
            <person name="Zismann V."/>
            <person name="Iobst S."/>
            <person name="de Vazeille A.R."/>
            <person name="Buell C.R."/>
            <person name="Ying K."/>
            <person name="Li Y."/>
            <person name="Lu T."/>
            <person name="Huang Y."/>
            <person name="Zhao Q."/>
            <person name="Feng Q."/>
            <person name="Zhang L."/>
            <person name="Zhu J."/>
            <person name="Weng Q."/>
            <person name="Mu J."/>
            <person name="Lu Y."/>
            <person name="Fan D."/>
            <person name="Liu Y."/>
            <person name="Guan J."/>
            <person name="Zhang Y."/>
            <person name="Yu S."/>
            <person name="Liu X."/>
            <person name="Zhang Y."/>
            <person name="Hong G."/>
            <person name="Han B."/>
            <person name="Choisne N."/>
            <person name="Demange N."/>
            <person name="Orjeda G."/>
            <person name="Samain S."/>
            <person name="Cattolico L."/>
            <person name="Pelletier E."/>
            <person name="Couloux A."/>
            <person name="Segurens B."/>
            <person name="Wincker P."/>
            <person name="D'Hont A."/>
            <person name="Scarpelli C."/>
            <person name="Weissenbach J."/>
            <person name="Salanoubat M."/>
            <person name="Quetier F."/>
            <person name="Yu Y."/>
            <person name="Kim H.R."/>
            <person name="Rambo T."/>
            <person name="Currie J."/>
            <person name="Collura K."/>
            <person name="Luo M."/>
            <person name="Yang T."/>
            <person name="Ammiraju J.S.S."/>
            <person name="Engler F."/>
            <person name="Soderlund C."/>
            <person name="Wing R.A."/>
            <person name="Palmer L.E."/>
            <person name="de la Bastide M."/>
            <person name="Spiegel L."/>
            <person name="Nascimento L."/>
            <person name="Zutavern T."/>
            <person name="O'Shaughnessy A."/>
            <person name="Dike S."/>
            <person name="Dedhia N."/>
            <person name="Preston R."/>
            <person name="Balija V."/>
            <person name="McCombie W.R."/>
            <person name="Chow T."/>
            <person name="Chen H."/>
            <person name="Chung M."/>
            <person name="Chen C."/>
            <person name="Shaw J."/>
            <person name="Wu H."/>
            <person name="Hsiao K."/>
            <person name="Chao Y."/>
            <person name="Chu M."/>
            <person name="Cheng C."/>
            <person name="Hour A."/>
            <person name="Lee P."/>
            <person name="Lin S."/>
            <person name="Lin Y."/>
            <person name="Liou J."/>
            <person name="Liu S."/>
            <person name="Hsing Y."/>
            <person name="Raghuvanshi S."/>
            <person name="Mohanty A."/>
            <person name="Bharti A.K."/>
            <person name="Gaur A."/>
            <person name="Gupta V."/>
            <person name="Kumar D."/>
            <person name="Ravi V."/>
            <person name="Vij S."/>
            <person name="Kapur A."/>
            <person name="Khurana P."/>
            <person name="Khurana P."/>
            <person name="Khurana J.P."/>
            <person name="Tyagi A.K."/>
            <person name="Gaikwad K."/>
            <person name="Singh A."/>
            <person name="Dalal V."/>
            <person name="Srivastava S."/>
            <person name="Dixit A."/>
            <person name="Pal A.K."/>
            <person name="Ghazi I.A."/>
            <person name="Yadav M."/>
            <person name="Pandit A."/>
            <person name="Bhargava A."/>
            <person name="Sureshbabu K."/>
            <person name="Batra K."/>
            <person name="Sharma T.R."/>
            <person name="Mohapatra T."/>
            <person name="Singh N.K."/>
            <person name="Messing J."/>
            <person name="Nelson A.B."/>
            <person name="Fuks G."/>
            <person name="Kavchok S."/>
            <person name="Keizer G."/>
            <person name="Linton E."/>
            <person name="Llaca V."/>
            <person name="Song R."/>
            <person name="Tanyolac B."/>
            <person name="Young S."/>
            <person name="Ho-Il K."/>
            <person name="Hahn J.H."/>
            <person name="Sangsakoo G."/>
            <person name="Vanavichit A."/>
            <person name="de Mattos Luiz.A.T."/>
            <person name="Zimmer P.D."/>
            <person name="Malone G."/>
            <person name="Dellagostin O."/>
            <person name="de Oliveira A.C."/>
            <person name="Bevan M."/>
            <person name="Bancroft I."/>
            <person name="Minx P."/>
            <person name="Cordum H."/>
            <person name="Wilson R."/>
            <person name="Cheng Z."/>
            <person name="Jin W."/>
            <person name="Jiang J."/>
            <person name="Leong S.A."/>
            <person name="Iwama H."/>
            <person name="Gojobori T."/>
            <person name="Itoh T."/>
            <person name="Niimura Y."/>
            <person name="Fujii Y."/>
            <person name="Habara T."/>
            <person name="Sakai H."/>
            <person name="Sato Y."/>
            <person name="Wilson G."/>
            <person name="Kumar K."/>
            <person name="McCouch S."/>
            <person name="Juretic N."/>
            <person name="Hoen D."/>
            <person name="Wright S."/>
            <person name="Bruskiewich R."/>
            <person name="Bureau T."/>
            <person name="Miyao A."/>
            <person name="Hirochika H."/>
            <person name="Nishikawa T."/>
            <person name="Kadowaki K."/>
            <person name="Sugiura M."/>
            <person name="Burr B."/>
            <person name="Sasaki T."/>
        </authorList>
    </citation>
    <scope>NUCLEOTIDE SEQUENCE [LARGE SCALE GENOMIC DNA]</scope>
    <source>
        <strain evidence="2">cv. Nipponbare</strain>
    </source>
</reference>
<organism evidence="1 2">
    <name type="scientific">Oryza sativa subsp. japonica</name>
    <name type="common">Rice</name>
    <dbReference type="NCBI Taxonomy" id="39947"/>
    <lineage>
        <taxon>Eukaryota</taxon>
        <taxon>Viridiplantae</taxon>
        <taxon>Streptophyta</taxon>
        <taxon>Embryophyta</taxon>
        <taxon>Tracheophyta</taxon>
        <taxon>Spermatophyta</taxon>
        <taxon>Magnoliopsida</taxon>
        <taxon>Liliopsida</taxon>
        <taxon>Poales</taxon>
        <taxon>Poaceae</taxon>
        <taxon>BOP clade</taxon>
        <taxon>Oryzoideae</taxon>
        <taxon>Oryzeae</taxon>
        <taxon>Oryzinae</taxon>
        <taxon>Oryza</taxon>
        <taxon>Oryza sativa</taxon>
    </lineage>
</organism>
<dbReference type="Proteomes" id="UP000000763">
    <property type="component" value="Chromosome 2"/>
</dbReference>
<feature type="non-terminal residue" evidence="1">
    <location>
        <position position="1"/>
    </location>
</feature>
<dbReference type="KEGG" id="dosa:Os02g0578000"/>